<evidence type="ECO:0000256" key="13">
    <source>
        <dbReference type="ARBA" id="ARBA00022777"/>
    </source>
</evidence>
<comment type="pathway">
    <text evidence="5">Cofactor biosynthesis; adenosylcobalamin biosynthesis; adenosylcobalamin from cob(II)yrinate a,c-diamide: step 6/7.</text>
</comment>
<reference evidence="18 19" key="1">
    <citation type="submission" date="2023-07" db="EMBL/GenBank/DDBJ databases">
        <title>The novel representative of Negativicutes class, Anaeroselena agilis gen. nov. sp. nov.</title>
        <authorList>
            <person name="Prokofeva M.I."/>
            <person name="Elcheninov A.G."/>
            <person name="Klyukina A."/>
            <person name="Kublanov I.V."/>
            <person name="Frolov E.N."/>
            <person name="Podosokorskaya O.A."/>
        </authorList>
    </citation>
    <scope>NUCLEOTIDE SEQUENCE [LARGE SCALE GENOMIC DNA]</scope>
    <source>
        <strain evidence="18 19">4137-cl</strain>
    </source>
</reference>
<evidence type="ECO:0000256" key="6">
    <source>
        <dbReference type="ARBA" id="ARBA00005159"/>
    </source>
</evidence>
<evidence type="ECO:0000256" key="14">
    <source>
        <dbReference type="ARBA" id="ARBA00022840"/>
    </source>
</evidence>
<dbReference type="EMBL" id="JAUOZS010000001">
    <property type="protein sequence ID" value="MDT8901739.1"/>
    <property type="molecule type" value="Genomic_DNA"/>
</dbReference>
<evidence type="ECO:0000256" key="5">
    <source>
        <dbReference type="ARBA" id="ARBA00004692"/>
    </source>
</evidence>
<dbReference type="NCBIfam" id="NF004469">
    <property type="entry name" value="PRK05800.1"/>
    <property type="match status" value="1"/>
</dbReference>
<comment type="pathway">
    <text evidence="6">Cofactor biosynthesis; adenosylcobalamin biosynthesis; adenosylcobalamin from cob(II)yrinate a,c-diamide: step 5/7.</text>
</comment>
<dbReference type="EC" id="2.7.1.156" evidence="8"/>
<keyword evidence="12" id="KW-0547">Nucleotide-binding</keyword>
<keyword evidence="14" id="KW-0067">ATP-binding</keyword>
<comment type="catalytic activity">
    <reaction evidence="2">
        <text>adenosylcob(III)inamide phosphate + GTP + H(+) = adenosylcob(III)inamide-GDP + diphosphate</text>
        <dbReference type="Rhea" id="RHEA:22712"/>
        <dbReference type="ChEBI" id="CHEBI:15378"/>
        <dbReference type="ChEBI" id="CHEBI:33019"/>
        <dbReference type="ChEBI" id="CHEBI:37565"/>
        <dbReference type="ChEBI" id="CHEBI:58502"/>
        <dbReference type="ChEBI" id="CHEBI:60487"/>
        <dbReference type="EC" id="2.7.7.62"/>
    </reaction>
</comment>
<evidence type="ECO:0000256" key="15">
    <source>
        <dbReference type="ARBA" id="ARBA00023134"/>
    </source>
</evidence>
<evidence type="ECO:0000256" key="8">
    <source>
        <dbReference type="ARBA" id="ARBA00012016"/>
    </source>
</evidence>
<dbReference type="RefSeq" id="WP_413780243.1">
    <property type="nucleotide sequence ID" value="NZ_JAUOZS010000001.1"/>
</dbReference>
<organism evidence="18 19">
    <name type="scientific">Anaeroselena agilis</name>
    <dbReference type="NCBI Taxonomy" id="3063788"/>
    <lineage>
        <taxon>Bacteria</taxon>
        <taxon>Bacillati</taxon>
        <taxon>Bacillota</taxon>
        <taxon>Negativicutes</taxon>
        <taxon>Acetonemataceae</taxon>
        <taxon>Anaeroselena</taxon>
    </lineage>
</organism>
<keyword evidence="18" id="KW-0548">Nucleotidyltransferase</keyword>
<evidence type="ECO:0000256" key="3">
    <source>
        <dbReference type="ARBA" id="ARBA00001522"/>
    </source>
</evidence>
<evidence type="ECO:0000256" key="17">
    <source>
        <dbReference type="ARBA" id="ARBA00030571"/>
    </source>
</evidence>
<evidence type="ECO:0000256" key="4">
    <source>
        <dbReference type="ARBA" id="ARBA00003889"/>
    </source>
</evidence>
<name>A0ABU3NY70_9FIRM</name>
<evidence type="ECO:0000256" key="9">
    <source>
        <dbReference type="ARBA" id="ARBA00012523"/>
    </source>
</evidence>
<dbReference type="GO" id="GO:0008820">
    <property type="term" value="F:cobinamide phosphate guanylyltransferase activity"/>
    <property type="evidence" value="ECO:0007669"/>
    <property type="project" value="UniProtKB-EC"/>
</dbReference>
<dbReference type="PANTHER" id="PTHR34848:SF1">
    <property type="entry name" value="BIFUNCTIONAL ADENOSYLCOBALAMIN BIOSYNTHESIS PROTEIN COBU"/>
    <property type="match status" value="1"/>
</dbReference>
<dbReference type="GO" id="GO:0043752">
    <property type="term" value="F:adenosylcobinamide kinase activity"/>
    <property type="evidence" value="ECO:0007669"/>
    <property type="project" value="UniProtKB-EC"/>
</dbReference>
<sequence>MSGKIVLVTGGARSGKSAFAEKYVAALGVPVAYIATAETLDAEMAARVALHRARRPASWQTYEAPRAAHQALGRAAEAAGAVLFDCLTVYVANLLLDPAAAATAEERHSQITGEIARLAAAARTVSATVVFVTNEVGAGIVPDNALAREYRDLAGLANQRLAAVADEVYLVVSGIAVDIKKLATTIPTV</sequence>
<comment type="similarity">
    <text evidence="7">Belongs to the CobU/CobP family.</text>
</comment>
<comment type="function">
    <text evidence="4">Catalyzes ATP-dependent phosphorylation of adenosylcobinamide and addition of GMP to adenosylcobinamide phosphate.</text>
</comment>
<gene>
    <name evidence="18" type="primary">cobU</name>
    <name evidence="18" type="ORF">Q4T40_10830</name>
</gene>
<dbReference type="InterPro" id="IPR003203">
    <property type="entry name" value="CobU/CobP"/>
</dbReference>
<dbReference type="CDD" id="cd00544">
    <property type="entry name" value="CobU"/>
    <property type="match status" value="1"/>
</dbReference>
<keyword evidence="11 18" id="KW-0808">Transferase</keyword>
<dbReference type="Gene3D" id="3.40.50.300">
    <property type="entry name" value="P-loop containing nucleotide triphosphate hydrolases"/>
    <property type="match status" value="1"/>
</dbReference>
<evidence type="ECO:0000256" key="11">
    <source>
        <dbReference type="ARBA" id="ARBA00022679"/>
    </source>
</evidence>
<evidence type="ECO:0000256" key="16">
    <source>
        <dbReference type="ARBA" id="ARBA00029570"/>
    </source>
</evidence>
<comment type="catalytic activity">
    <reaction evidence="3">
        <text>adenosylcob(III)inamide + GTP = adenosylcob(III)inamide phosphate + GDP + H(+)</text>
        <dbReference type="Rhea" id="RHEA:15765"/>
        <dbReference type="ChEBI" id="CHEBI:2480"/>
        <dbReference type="ChEBI" id="CHEBI:15378"/>
        <dbReference type="ChEBI" id="CHEBI:37565"/>
        <dbReference type="ChEBI" id="CHEBI:58189"/>
        <dbReference type="ChEBI" id="CHEBI:58502"/>
        <dbReference type="EC" id="2.7.1.156"/>
    </reaction>
</comment>
<protein>
    <recommendedName>
        <fullName evidence="16">Adenosylcobinamide kinase</fullName>
        <ecNumber evidence="8">2.7.1.156</ecNumber>
        <ecNumber evidence="9">2.7.7.62</ecNumber>
    </recommendedName>
    <alternativeName>
        <fullName evidence="17">Adenosylcobinamide-phosphate guanylyltransferase</fullName>
    </alternativeName>
</protein>
<evidence type="ECO:0000256" key="12">
    <source>
        <dbReference type="ARBA" id="ARBA00022741"/>
    </source>
</evidence>
<comment type="caution">
    <text evidence="18">The sequence shown here is derived from an EMBL/GenBank/DDBJ whole genome shotgun (WGS) entry which is preliminary data.</text>
</comment>
<evidence type="ECO:0000256" key="2">
    <source>
        <dbReference type="ARBA" id="ARBA00000711"/>
    </source>
</evidence>
<proteinExistence type="inferred from homology"/>
<dbReference type="PIRSF" id="PIRSF006135">
    <property type="entry name" value="CobU"/>
    <property type="match status" value="1"/>
</dbReference>
<keyword evidence="15" id="KW-0342">GTP-binding</keyword>
<dbReference type="Proteomes" id="UP001254848">
    <property type="component" value="Unassembled WGS sequence"/>
</dbReference>
<comment type="catalytic activity">
    <reaction evidence="1">
        <text>adenosylcob(III)inamide + ATP = adenosylcob(III)inamide phosphate + ADP + H(+)</text>
        <dbReference type="Rhea" id="RHEA:15769"/>
        <dbReference type="ChEBI" id="CHEBI:2480"/>
        <dbReference type="ChEBI" id="CHEBI:15378"/>
        <dbReference type="ChEBI" id="CHEBI:30616"/>
        <dbReference type="ChEBI" id="CHEBI:58502"/>
        <dbReference type="ChEBI" id="CHEBI:456216"/>
        <dbReference type="EC" id="2.7.1.156"/>
    </reaction>
</comment>
<keyword evidence="19" id="KW-1185">Reference proteome</keyword>
<evidence type="ECO:0000256" key="7">
    <source>
        <dbReference type="ARBA" id="ARBA00007490"/>
    </source>
</evidence>
<evidence type="ECO:0000256" key="1">
    <source>
        <dbReference type="ARBA" id="ARBA00000312"/>
    </source>
</evidence>
<keyword evidence="10" id="KW-0169">Cobalamin biosynthesis</keyword>
<dbReference type="PANTHER" id="PTHR34848">
    <property type="match status" value="1"/>
</dbReference>
<dbReference type="Pfam" id="PF02283">
    <property type="entry name" value="CobU"/>
    <property type="match status" value="1"/>
</dbReference>
<evidence type="ECO:0000313" key="19">
    <source>
        <dbReference type="Proteomes" id="UP001254848"/>
    </source>
</evidence>
<dbReference type="SUPFAM" id="SSF52540">
    <property type="entry name" value="P-loop containing nucleoside triphosphate hydrolases"/>
    <property type="match status" value="1"/>
</dbReference>
<dbReference type="InterPro" id="IPR027417">
    <property type="entry name" value="P-loop_NTPase"/>
</dbReference>
<evidence type="ECO:0000256" key="10">
    <source>
        <dbReference type="ARBA" id="ARBA00022573"/>
    </source>
</evidence>
<evidence type="ECO:0000313" key="18">
    <source>
        <dbReference type="EMBL" id="MDT8901739.1"/>
    </source>
</evidence>
<keyword evidence="13 18" id="KW-0418">Kinase</keyword>
<dbReference type="EC" id="2.7.7.62" evidence="9"/>
<accession>A0ABU3NY70</accession>